<sequence>MNRTAMGLAVGAGYLLGRTKKLKMALAVGSLVAGKKMNLSPKMLADVVNQQLKNNPQFKEIGDQLRQDLRGVGKAATGAMAERQMNALADRLHGRTSQVRDQLSGVLPSGSDGESDGEDDEQGDEDAYEESAGQEDEDRGDDGDDRGDRDDGGARENEPRRKGPAGKAAGKKPSATKAAAKKTAPAKKAAAKKTSAARKTAAKKTASAGGAAQRATGGRPKGGDDR</sequence>
<protein>
    <recommendedName>
        <fullName evidence="4">DNA primase</fullName>
    </recommendedName>
</protein>
<feature type="compositionally biased region" description="Basic and acidic residues" evidence="1">
    <location>
        <begin position="146"/>
        <end position="161"/>
    </location>
</feature>
<proteinExistence type="predicted"/>
<comment type="caution">
    <text evidence="2">The sequence shown here is derived from an EMBL/GenBank/DDBJ whole genome shotgun (WGS) entry which is preliminary data.</text>
</comment>
<feature type="region of interest" description="Disordered" evidence="1">
    <location>
        <begin position="94"/>
        <end position="226"/>
    </location>
</feature>
<evidence type="ECO:0000313" key="3">
    <source>
        <dbReference type="Proteomes" id="UP000585836"/>
    </source>
</evidence>
<gene>
    <name evidence="2" type="ORF">FHS34_005202</name>
</gene>
<dbReference type="EMBL" id="JACHJK010000009">
    <property type="protein sequence ID" value="MBB5929715.1"/>
    <property type="molecule type" value="Genomic_DNA"/>
</dbReference>
<dbReference type="Proteomes" id="UP000585836">
    <property type="component" value="Unassembled WGS sequence"/>
</dbReference>
<accession>A0A7W9USM0</accession>
<feature type="compositionally biased region" description="Low complexity" evidence="1">
    <location>
        <begin position="165"/>
        <end position="218"/>
    </location>
</feature>
<keyword evidence="3" id="KW-1185">Reference proteome</keyword>
<name>A0A7W9USM0_9ACTN</name>
<organism evidence="2 3">
    <name type="scientific">Streptomyces echinatus</name>
    <dbReference type="NCBI Taxonomy" id="67293"/>
    <lineage>
        <taxon>Bacteria</taxon>
        <taxon>Bacillati</taxon>
        <taxon>Actinomycetota</taxon>
        <taxon>Actinomycetes</taxon>
        <taxon>Kitasatosporales</taxon>
        <taxon>Streptomycetaceae</taxon>
        <taxon>Streptomyces</taxon>
    </lineage>
</organism>
<evidence type="ECO:0000313" key="2">
    <source>
        <dbReference type="EMBL" id="MBB5929715.1"/>
    </source>
</evidence>
<reference evidence="2 3" key="1">
    <citation type="submission" date="2020-08" db="EMBL/GenBank/DDBJ databases">
        <title>Genomic Encyclopedia of Type Strains, Phase III (KMG-III): the genomes of soil and plant-associated and newly described type strains.</title>
        <authorList>
            <person name="Whitman W."/>
        </authorList>
    </citation>
    <scope>NUCLEOTIDE SEQUENCE [LARGE SCALE GENOMIC DNA]</scope>
    <source>
        <strain evidence="2 3">CECT 3313</strain>
    </source>
</reference>
<feature type="compositionally biased region" description="Acidic residues" evidence="1">
    <location>
        <begin position="113"/>
        <end position="145"/>
    </location>
</feature>
<dbReference type="RefSeq" id="WP_184969460.1">
    <property type="nucleotide sequence ID" value="NZ_BAAAWF010000104.1"/>
</dbReference>
<evidence type="ECO:0000256" key="1">
    <source>
        <dbReference type="SAM" id="MobiDB-lite"/>
    </source>
</evidence>
<evidence type="ECO:0008006" key="4">
    <source>
        <dbReference type="Google" id="ProtNLM"/>
    </source>
</evidence>
<dbReference type="AlphaFoldDB" id="A0A7W9USM0"/>